<comment type="caution">
    <text evidence="2">The sequence shown here is derived from an EMBL/GenBank/DDBJ whole genome shotgun (WGS) entry which is preliminary data.</text>
</comment>
<organism evidence="2 3">
    <name type="scientific">Roseateles terrae</name>
    <dbReference type="NCBI Taxonomy" id="431060"/>
    <lineage>
        <taxon>Bacteria</taxon>
        <taxon>Pseudomonadati</taxon>
        <taxon>Pseudomonadota</taxon>
        <taxon>Betaproteobacteria</taxon>
        <taxon>Burkholderiales</taxon>
        <taxon>Sphaerotilaceae</taxon>
        <taxon>Roseateles</taxon>
    </lineage>
</organism>
<dbReference type="RefSeq" id="WP_088448665.1">
    <property type="nucleotide sequence ID" value="NZ_JACHXO010000001.1"/>
</dbReference>
<accession>A0ABR6GNY7</accession>
<dbReference type="EMBL" id="JACHXO010000001">
    <property type="protein sequence ID" value="MBB3193792.1"/>
    <property type="molecule type" value="Genomic_DNA"/>
</dbReference>
<sequence length="536" mass="54428">MAEAPAHPTVADLQNGLSWNRALTYLADARASLEAGQKSVDHLNTVTLGGVGAGTVGASVATLAKAHPDLILGSLTVAGMSYALNQTSMPATQSQVYKAGLERLACIRTAAYQAHQSTDYARAPLRALEPRLRQATTKLADDLSAAHNVASPDAALKTLIGRGDTALAAAIELQATLTRFFKDSDIGFALYTAVDATVREVNSQLRERAPSLATIANAGSVVGGFVNVHSKLATDANSTKAAGLGVGAIASAKHQTLADQLVMDLAVLQKVADEIGNALPRNAAVNTASLGSCAMNLPDQDVRVVTPAAAPVLKAGGDVYSLTVEQTDSRPIFHDFDGATPTAQNLAVSPSGDGRFGLAAPPGAAAASYVMYFYVKDGDTRKRLRPTVTVSVVKPEAPSAGAEGRGGATGDTGAGAMNSFLRRRSLIGLGEAVKSENDPAWKARVLKLNNCFQITPPEAAFGAPLEAALGKSKPVNSAGDCPEPKPAAGTPAPATGPVTGTGTGTGTAPVTGPASGASGVAPVPRPPVIAPSAASR</sequence>
<protein>
    <submittedName>
        <fullName evidence="2">Uncharacterized protein</fullName>
    </submittedName>
</protein>
<feature type="region of interest" description="Disordered" evidence="1">
    <location>
        <begin position="472"/>
        <end position="536"/>
    </location>
</feature>
<keyword evidence="3" id="KW-1185">Reference proteome</keyword>
<dbReference type="Proteomes" id="UP000574369">
    <property type="component" value="Unassembled WGS sequence"/>
</dbReference>
<feature type="compositionally biased region" description="Low complexity" evidence="1">
    <location>
        <begin position="506"/>
        <end position="522"/>
    </location>
</feature>
<evidence type="ECO:0000313" key="3">
    <source>
        <dbReference type="Proteomes" id="UP000574369"/>
    </source>
</evidence>
<feature type="compositionally biased region" description="Low complexity" evidence="1">
    <location>
        <begin position="486"/>
        <end position="498"/>
    </location>
</feature>
<proteinExistence type="predicted"/>
<reference evidence="2 3" key="1">
    <citation type="submission" date="2020-08" db="EMBL/GenBank/DDBJ databases">
        <title>Genomic Encyclopedia of Type Strains, Phase III (KMG-III): the genomes of soil and plant-associated and newly described type strains.</title>
        <authorList>
            <person name="Whitman W."/>
        </authorList>
    </citation>
    <scope>NUCLEOTIDE SEQUENCE [LARGE SCALE GENOMIC DNA]</scope>
    <source>
        <strain evidence="2 3">CECT 7247</strain>
    </source>
</reference>
<gene>
    <name evidence="2" type="ORF">FHS28_001157</name>
</gene>
<evidence type="ECO:0000256" key="1">
    <source>
        <dbReference type="SAM" id="MobiDB-lite"/>
    </source>
</evidence>
<evidence type="ECO:0000313" key="2">
    <source>
        <dbReference type="EMBL" id="MBB3193792.1"/>
    </source>
</evidence>
<name>A0ABR6GNY7_9BURK</name>